<keyword evidence="6" id="KW-0902">Two-component regulatory system</keyword>
<dbReference type="Gene3D" id="3.30.450.40">
    <property type="match status" value="1"/>
</dbReference>
<dbReference type="PROSITE" id="PS50110">
    <property type="entry name" value="RESPONSE_REGULATORY"/>
    <property type="match status" value="3"/>
</dbReference>
<gene>
    <name evidence="12" type="ORF">AAGV33_12055</name>
</gene>
<keyword evidence="5" id="KW-0418">Kinase</keyword>
<keyword evidence="3 7" id="KW-0597">Phosphoprotein</keyword>
<feature type="modified residue" description="4-aspartylphosphate" evidence="7">
    <location>
        <position position="1288"/>
    </location>
</feature>
<dbReference type="CDD" id="cd00082">
    <property type="entry name" value="HisKA"/>
    <property type="match status" value="1"/>
</dbReference>
<dbReference type="InterPro" id="IPR003661">
    <property type="entry name" value="HisK_dim/P_dom"/>
</dbReference>
<evidence type="ECO:0000256" key="9">
    <source>
        <dbReference type="SAM" id="Phobius"/>
    </source>
</evidence>
<dbReference type="SUPFAM" id="SSF55874">
    <property type="entry name" value="ATPase domain of HSP90 chaperone/DNA topoisomerase II/histidine kinase"/>
    <property type="match status" value="1"/>
</dbReference>
<dbReference type="Gene3D" id="1.10.287.130">
    <property type="match status" value="1"/>
</dbReference>
<dbReference type="Pfam" id="PF13185">
    <property type="entry name" value="GAF_2"/>
    <property type="match status" value="1"/>
</dbReference>
<dbReference type="SUPFAM" id="SSF47384">
    <property type="entry name" value="Homodimeric domain of signal transducing histidine kinase"/>
    <property type="match status" value="1"/>
</dbReference>
<dbReference type="SUPFAM" id="SSF52172">
    <property type="entry name" value="CheY-like"/>
    <property type="match status" value="3"/>
</dbReference>
<dbReference type="EMBL" id="JBCFQK010000018">
    <property type="protein sequence ID" value="MFA9195140.1"/>
    <property type="molecule type" value="Genomic_DNA"/>
</dbReference>
<sequence length="1357" mass="153129">MWKKLSFKKQLILILLIPILGLLYFTITDVKKTYQRYTRIENSTQNIDQIGQFSEIIMRISEERILHEYSKYNASKKIELKLKMAQTVDWFSKLKTTDTVIIKNVNEAREILNQIHLNADNTTISSLKTFNDYTAINNILNNLIEKEITECDNANLAKLANNFKSYIDSKTAANLIRGVTFNKLVSNDIHNDLYGHYENAKNINNNADFKLENNNNHTINNEIIQFKKSAEFQSFLTTSESILNNTFKISPEVWWTQSTQINNKLNDLKNKKLNQIIKSAKQEKDSTIASTIISLSLLLLLLIATVISFYKLIVNTSDSLNTIATKIGEIAIGYTEFEHKLKGNIELDSIRESIKKLTAAIKEQIDLAAQISSGNFGETITIRSEGDTLNQSLNTMSVELKRFNDDANENHILEKNTIEINNAVINSKNIHALGANISKILTHQTNACQATFYITDYIEKNNNLIKIGSYADDNNSPQTIAFGEGLVGDVAKYNEQKCFNNLTNEYSFLASSLGKSPIYNVLITPISYKNSVIGVIEIGSLENFSITDQKLLNSLKDSLGSAIAVFIRNEELRISSEEINRKNNILQVQEEELRQNNEELNKHSLLLQQSEEELKNQAAELEQTNAYLEEKSRELEIKNFEIEKKNNDLIIAQEELNIKSEEITKASKYKSEFLANMSHELRTPLNSILILSDILRDNTSGNLTNAQLENLSVINTSGKDLLNLITDILDISKIEAGKVEIYPENTISERIFSDMDGLFRAQMNKKNIEFKTTITDDCPREIYTDVGKIEQILKNFLSNALKFTPNGGTVAMHFAAPKENWEFSNPKLASLHNTEILAIEIKDNGIGISEENKKKLFQSFQQADSSTNRKYGGTGLGLYISKQLADLLDGEVFFESKLNNGSTFGVLIPTKYKGNTNISNSETAEVLTATPEAVKEEKIESEYPKTNEEFVDLSANINDDRHKANIDDKTILIIEDDSSFAEVLLQVAHNNGFKAIIAHQGETGFQYAKKYNPKAIILDMKLPGIDGWTVLKWLKEDPELKHIPVHVMSGMKREKLAKEMGAFDFLVKPITPEKLKNAFQSIDEEINKVYKKVLILEDDEKLNYSIKQLLHANDKNTICLQAYSRLEAENILSNVDIDCAIIDLGLPDSNNIKAISELKNISKNKNIKIIINTGKTLSEIEQLELEKNVDSIVIKTENVTERLKDEILLFLNKIETAENSNYKTAPNLAGGEILKDKNILIVDDDIRNIYALSAALTSKGALITTAFNGLEAITALEEQPSFDIVLMDIMMPEMDGFEATKKIRENPKWKNLPIIALTAKAMKGDRDEILKAGASDYQSKPIDIQKLISLISIWIYK</sequence>
<dbReference type="PANTHER" id="PTHR45339">
    <property type="entry name" value="HYBRID SIGNAL TRANSDUCTION HISTIDINE KINASE J"/>
    <property type="match status" value="1"/>
</dbReference>
<accession>A0ABV4TP39</accession>
<feature type="domain" description="Response regulatory" evidence="11">
    <location>
        <begin position="970"/>
        <end position="1083"/>
    </location>
</feature>
<evidence type="ECO:0000256" key="5">
    <source>
        <dbReference type="ARBA" id="ARBA00022777"/>
    </source>
</evidence>
<dbReference type="CDD" id="cd16922">
    <property type="entry name" value="HATPase_EvgS-ArcB-TorS-like"/>
    <property type="match status" value="1"/>
</dbReference>
<dbReference type="InterPro" id="IPR005467">
    <property type="entry name" value="His_kinase_dom"/>
</dbReference>
<feature type="transmembrane region" description="Helical" evidence="9">
    <location>
        <begin position="288"/>
        <end position="310"/>
    </location>
</feature>
<dbReference type="InterPro" id="IPR001789">
    <property type="entry name" value="Sig_transdc_resp-reg_receiver"/>
</dbReference>
<dbReference type="Proteomes" id="UP001574170">
    <property type="component" value="Unassembled WGS sequence"/>
</dbReference>
<feature type="domain" description="Response regulatory" evidence="11">
    <location>
        <begin position="1092"/>
        <end position="1210"/>
    </location>
</feature>
<organism evidence="12 13">
    <name type="scientific">Flavobacterium magnesitis</name>
    <dbReference type="NCBI Taxonomy" id="3138077"/>
    <lineage>
        <taxon>Bacteria</taxon>
        <taxon>Pseudomonadati</taxon>
        <taxon>Bacteroidota</taxon>
        <taxon>Flavobacteriia</taxon>
        <taxon>Flavobacteriales</taxon>
        <taxon>Flavobacteriaceae</taxon>
        <taxon>Flavobacterium</taxon>
    </lineage>
</organism>
<dbReference type="PROSITE" id="PS50109">
    <property type="entry name" value="HIS_KIN"/>
    <property type="match status" value="1"/>
</dbReference>
<feature type="domain" description="Histidine kinase" evidence="10">
    <location>
        <begin position="676"/>
        <end position="912"/>
    </location>
</feature>
<dbReference type="Gene3D" id="3.40.50.2300">
    <property type="match status" value="3"/>
</dbReference>
<dbReference type="SMART" id="SM00388">
    <property type="entry name" value="HisKA"/>
    <property type="match status" value="1"/>
</dbReference>
<proteinExistence type="predicted"/>
<dbReference type="InterPro" id="IPR029016">
    <property type="entry name" value="GAF-like_dom_sf"/>
</dbReference>
<feature type="transmembrane region" description="Helical" evidence="9">
    <location>
        <begin position="12"/>
        <end position="30"/>
    </location>
</feature>
<feature type="modified residue" description="4-aspartylphosphate" evidence="7">
    <location>
        <position position="1019"/>
    </location>
</feature>
<evidence type="ECO:0000256" key="8">
    <source>
        <dbReference type="SAM" id="Coils"/>
    </source>
</evidence>
<keyword evidence="9" id="KW-0812">Transmembrane</keyword>
<dbReference type="SUPFAM" id="SSF55781">
    <property type="entry name" value="GAF domain-like"/>
    <property type="match status" value="1"/>
</dbReference>
<evidence type="ECO:0000313" key="12">
    <source>
        <dbReference type="EMBL" id="MFA9195140.1"/>
    </source>
</evidence>
<evidence type="ECO:0000313" key="13">
    <source>
        <dbReference type="Proteomes" id="UP001574170"/>
    </source>
</evidence>
<evidence type="ECO:0000256" key="2">
    <source>
        <dbReference type="ARBA" id="ARBA00012438"/>
    </source>
</evidence>
<comment type="catalytic activity">
    <reaction evidence="1">
        <text>ATP + protein L-histidine = ADP + protein N-phospho-L-histidine.</text>
        <dbReference type="EC" id="2.7.13.3"/>
    </reaction>
</comment>
<evidence type="ECO:0000256" key="7">
    <source>
        <dbReference type="PROSITE-ProRule" id="PRU00169"/>
    </source>
</evidence>
<reference evidence="12 13" key="1">
    <citation type="submission" date="2024-04" db="EMBL/GenBank/DDBJ databases">
        <title>New Clade of Flavobacterium.</title>
        <authorList>
            <person name="Matos L."/>
            <person name="Proenca D.N."/>
            <person name="Fransisco R.M."/>
            <person name="Chung A.P."/>
            <person name="Maccario L."/>
            <person name="Sorensen S.J."/>
            <person name="Morais P.V."/>
        </authorList>
    </citation>
    <scope>NUCLEOTIDE SEQUENCE [LARGE SCALE GENOMIC DNA]</scope>
    <source>
        <strain evidence="12 13">FBOR7N2.3</strain>
    </source>
</reference>
<dbReference type="Pfam" id="PF02518">
    <property type="entry name" value="HATPase_c"/>
    <property type="match status" value="1"/>
</dbReference>
<dbReference type="InterPro" id="IPR003594">
    <property type="entry name" value="HATPase_dom"/>
</dbReference>
<keyword evidence="9" id="KW-0472">Membrane</keyword>
<dbReference type="InterPro" id="IPR036890">
    <property type="entry name" value="HATPase_C_sf"/>
</dbReference>
<feature type="modified residue" description="4-aspartylphosphate" evidence="7">
    <location>
        <position position="1143"/>
    </location>
</feature>
<dbReference type="Pfam" id="PF00512">
    <property type="entry name" value="HisKA"/>
    <property type="match status" value="1"/>
</dbReference>
<dbReference type="SMART" id="SM00387">
    <property type="entry name" value="HATPase_c"/>
    <property type="match status" value="1"/>
</dbReference>
<dbReference type="RefSeq" id="WP_373392278.1">
    <property type="nucleotide sequence ID" value="NZ_JBCFQJ010000020.1"/>
</dbReference>
<evidence type="ECO:0000256" key="6">
    <source>
        <dbReference type="ARBA" id="ARBA00023012"/>
    </source>
</evidence>
<keyword evidence="4" id="KW-0808">Transferase</keyword>
<evidence type="ECO:0000259" key="10">
    <source>
        <dbReference type="PROSITE" id="PS50109"/>
    </source>
</evidence>
<dbReference type="PANTHER" id="PTHR45339:SF1">
    <property type="entry name" value="HYBRID SIGNAL TRANSDUCTION HISTIDINE KINASE J"/>
    <property type="match status" value="1"/>
</dbReference>
<dbReference type="InterPro" id="IPR004358">
    <property type="entry name" value="Sig_transdc_His_kin-like_C"/>
</dbReference>
<dbReference type="InterPro" id="IPR011006">
    <property type="entry name" value="CheY-like_superfamily"/>
</dbReference>
<dbReference type="Pfam" id="PF00072">
    <property type="entry name" value="Response_reg"/>
    <property type="match status" value="3"/>
</dbReference>
<evidence type="ECO:0000256" key="1">
    <source>
        <dbReference type="ARBA" id="ARBA00000085"/>
    </source>
</evidence>
<dbReference type="Gene3D" id="3.30.565.10">
    <property type="entry name" value="Histidine kinase-like ATPase, C-terminal domain"/>
    <property type="match status" value="1"/>
</dbReference>
<name>A0ABV4TP39_9FLAO</name>
<keyword evidence="8" id="KW-0175">Coiled coil</keyword>
<feature type="domain" description="Response regulatory" evidence="11">
    <location>
        <begin position="1238"/>
        <end position="1355"/>
    </location>
</feature>
<evidence type="ECO:0000256" key="4">
    <source>
        <dbReference type="ARBA" id="ARBA00022679"/>
    </source>
</evidence>
<evidence type="ECO:0000256" key="3">
    <source>
        <dbReference type="ARBA" id="ARBA00022553"/>
    </source>
</evidence>
<feature type="coiled-coil region" evidence="8">
    <location>
        <begin position="576"/>
        <end position="662"/>
    </location>
</feature>
<comment type="caution">
    <text evidence="12">The sequence shown here is derived from an EMBL/GenBank/DDBJ whole genome shotgun (WGS) entry which is preliminary data.</text>
</comment>
<dbReference type="EC" id="2.7.13.3" evidence="2"/>
<evidence type="ECO:0000259" key="11">
    <source>
        <dbReference type="PROSITE" id="PS50110"/>
    </source>
</evidence>
<dbReference type="InterPro" id="IPR036097">
    <property type="entry name" value="HisK_dim/P_sf"/>
</dbReference>
<keyword evidence="9" id="KW-1133">Transmembrane helix</keyword>
<dbReference type="SMART" id="SM00448">
    <property type="entry name" value="REC"/>
    <property type="match status" value="3"/>
</dbReference>
<dbReference type="PRINTS" id="PR00344">
    <property type="entry name" value="BCTRLSENSOR"/>
</dbReference>
<keyword evidence="13" id="KW-1185">Reference proteome</keyword>
<dbReference type="InterPro" id="IPR003018">
    <property type="entry name" value="GAF"/>
</dbReference>
<dbReference type="CDD" id="cd17546">
    <property type="entry name" value="REC_hyHK_CKI1_RcsC-like"/>
    <property type="match status" value="1"/>
</dbReference>
<protein>
    <recommendedName>
        <fullName evidence="2">histidine kinase</fullName>
        <ecNumber evidence="2">2.7.13.3</ecNumber>
    </recommendedName>
</protein>